<comment type="caution">
    <text evidence="1">The sequence shown here is derived from an EMBL/GenBank/DDBJ whole genome shotgun (WGS) entry which is preliminary data.</text>
</comment>
<dbReference type="EMBL" id="ABCA03000053">
    <property type="protein sequence ID" value="EDR99842.1"/>
    <property type="molecule type" value="Genomic_DNA"/>
</dbReference>
<gene>
    <name evidence="1" type="ORF">EUBSIR_02192</name>
</gene>
<reference evidence="1" key="1">
    <citation type="submission" date="2007-10" db="EMBL/GenBank/DDBJ databases">
        <authorList>
            <person name="Fulton L."/>
            <person name="Clifton S."/>
            <person name="Fulton B."/>
            <person name="Xu J."/>
            <person name="Minx P."/>
            <person name="Pepin K.H."/>
            <person name="Johnson M."/>
            <person name="Thiruvilangam P."/>
            <person name="Bhonagiri V."/>
            <person name="Nash W.E."/>
            <person name="Mardis E.R."/>
            <person name="Wilson R.K."/>
        </authorList>
    </citation>
    <scope>NUCLEOTIDE SEQUENCE [LARGE SCALE GENOMIC DNA]</scope>
    <source>
        <strain evidence="1">DSM 15702</strain>
    </source>
</reference>
<name>B0MQS5_9FIRM</name>
<proteinExistence type="predicted"/>
<dbReference type="Proteomes" id="UP000005326">
    <property type="component" value="Unassembled WGS sequence"/>
</dbReference>
<organism evidence="1 2">
    <name type="scientific">[Eubacterium] siraeum DSM 15702</name>
    <dbReference type="NCBI Taxonomy" id="428128"/>
    <lineage>
        <taxon>Bacteria</taxon>
        <taxon>Bacillati</taxon>
        <taxon>Bacillota</taxon>
        <taxon>Clostridia</taxon>
        <taxon>Eubacteriales</taxon>
        <taxon>Oscillospiraceae</taxon>
        <taxon>Oscillospiraceae incertae sedis</taxon>
    </lineage>
</organism>
<protein>
    <submittedName>
        <fullName evidence="1">Uncharacterized protein</fullName>
    </submittedName>
</protein>
<dbReference type="AlphaFoldDB" id="B0MQS5"/>
<evidence type="ECO:0000313" key="1">
    <source>
        <dbReference type="EMBL" id="EDR99842.1"/>
    </source>
</evidence>
<keyword evidence="2" id="KW-1185">Reference proteome</keyword>
<evidence type="ECO:0000313" key="2">
    <source>
        <dbReference type="Proteomes" id="UP000005326"/>
    </source>
</evidence>
<reference evidence="1" key="2">
    <citation type="submission" date="2014-06" db="EMBL/GenBank/DDBJ databases">
        <title>Draft genome sequence of Eubacterium siraeum (DSM 15702).</title>
        <authorList>
            <person name="Sudarsanam P."/>
            <person name="Ley R."/>
            <person name="Guruge J."/>
            <person name="Turnbaugh P.J."/>
            <person name="Mahowald M."/>
            <person name="Liep D."/>
            <person name="Gordon J."/>
        </authorList>
    </citation>
    <scope>NUCLEOTIDE SEQUENCE</scope>
    <source>
        <strain evidence="1">DSM 15702</strain>
    </source>
</reference>
<sequence length="43" mass="4601">MFPFKNAGTADAVPCDDTASVINSVSDGAVDLYLPLYYTTFLP</sequence>
<accession>B0MQS5</accession>